<proteinExistence type="predicted"/>
<protein>
    <submittedName>
        <fullName evidence="1">Uncharacterized protein</fullName>
    </submittedName>
</protein>
<sequence>MVSSPAPDEGAPASPVSKNVDAENGRTVASPVRHMHPDVAELLVLAAGSRRRKKPATAPAADEVHGRAQYDCAFEDEAPALFAPPRLVWAKVRGHPWWPGQVFSPADASAPALREKRRRDAVLVACFGDGTFVWAGAEDLLPFRHGFPRLADVGARSSSKSAFAPALDDALDEVSRRVDAGLSCGCDGGVRRRQQVFVNSGVRRGARVAAADEAFARDALRGEAFVGYVRALAVAPEDGAGRLDFAVAAAQLKAFARWRSAANPEPQGSAAHGAMVVAARAGRGRATTPRRGRTRRGLFRGDAPAGGDTTLSMCPRAAAAAAADVAFMRHMFPGEALEEYASAMAGTPPPAGAYGRDDLAVANPPQRKAFGEWRSASPRGRGIAETAAQVNGAMEAPKKARSTGGDDAEADHGNCRTVTSCISSGEEDSACENDGGDDDCWETESSEDLEPTFEWELGWKDYVIVVQFLAILLLVCQLIQ</sequence>
<dbReference type="EnsemblPlants" id="AVESA.00010b.r2.3DG0566910.1">
    <property type="protein sequence ID" value="AVESA.00010b.r2.3DG0566910.1.CDS.1"/>
    <property type="gene ID" value="AVESA.00010b.r2.3DG0566910"/>
</dbReference>
<name>A0ACD5W2W6_AVESA</name>
<organism evidence="1 2">
    <name type="scientific">Avena sativa</name>
    <name type="common">Oat</name>
    <dbReference type="NCBI Taxonomy" id="4498"/>
    <lineage>
        <taxon>Eukaryota</taxon>
        <taxon>Viridiplantae</taxon>
        <taxon>Streptophyta</taxon>
        <taxon>Embryophyta</taxon>
        <taxon>Tracheophyta</taxon>
        <taxon>Spermatophyta</taxon>
        <taxon>Magnoliopsida</taxon>
        <taxon>Liliopsida</taxon>
        <taxon>Poales</taxon>
        <taxon>Poaceae</taxon>
        <taxon>BOP clade</taxon>
        <taxon>Pooideae</taxon>
        <taxon>Poodae</taxon>
        <taxon>Poeae</taxon>
        <taxon>Poeae Chloroplast Group 1 (Aveneae type)</taxon>
        <taxon>Aveninae</taxon>
        <taxon>Avena</taxon>
    </lineage>
</organism>
<reference evidence="1" key="2">
    <citation type="submission" date="2025-09" db="UniProtKB">
        <authorList>
            <consortium name="EnsemblPlants"/>
        </authorList>
    </citation>
    <scope>IDENTIFICATION</scope>
</reference>
<accession>A0ACD5W2W6</accession>
<reference evidence="1" key="1">
    <citation type="submission" date="2021-05" db="EMBL/GenBank/DDBJ databases">
        <authorList>
            <person name="Scholz U."/>
            <person name="Mascher M."/>
            <person name="Fiebig A."/>
        </authorList>
    </citation>
    <scope>NUCLEOTIDE SEQUENCE [LARGE SCALE GENOMIC DNA]</scope>
</reference>
<evidence type="ECO:0000313" key="2">
    <source>
        <dbReference type="Proteomes" id="UP001732700"/>
    </source>
</evidence>
<keyword evidence="2" id="KW-1185">Reference proteome</keyword>
<evidence type="ECO:0000313" key="1">
    <source>
        <dbReference type="EnsemblPlants" id="AVESA.00010b.r2.3DG0566910.1.CDS.1"/>
    </source>
</evidence>
<dbReference type="Proteomes" id="UP001732700">
    <property type="component" value="Chromosome 3D"/>
</dbReference>